<evidence type="ECO:0000313" key="3">
    <source>
        <dbReference type="Proteomes" id="UP001148838"/>
    </source>
</evidence>
<accession>A0ABQ8TV26</accession>
<dbReference type="EMBL" id="JAJSOF020000003">
    <property type="protein sequence ID" value="KAJ4449976.1"/>
    <property type="molecule type" value="Genomic_DNA"/>
</dbReference>
<sequence length="95" mass="9981">MAGLCEGGNDPPGSLKTISLIMMVVTNRLIIYGDGDYDDDDDGDADGDDGGGGDTVMILVVKTLPSISGGRLLYPQPEDAPCRGDRDPPYMGFNN</sequence>
<keyword evidence="3" id="KW-1185">Reference proteome</keyword>
<proteinExistence type="predicted"/>
<evidence type="ECO:0000256" key="1">
    <source>
        <dbReference type="SAM" id="MobiDB-lite"/>
    </source>
</evidence>
<organism evidence="2 3">
    <name type="scientific">Periplaneta americana</name>
    <name type="common">American cockroach</name>
    <name type="synonym">Blatta americana</name>
    <dbReference type="NCBI Taxonomy" id="6978"/>
    <lineage>
        <taxon>Eukaryota</taxon>
        <taxon>Metazoa</taxon>
        <taxon>Ecdysozoa</taxon>
        <taxon>Arthropoda</taxon>
        <taxon>Hexapoda</taxon>
        <taxon>Insecta</taxon>
        <taxon>Pterygota</taxon>
        <taxon>Neoptera</taxon>
        <taxon>Polyneoptera</taxon>
        <taxon>Dictyoptera</taxon>
        <taxon>Blattodea</taxon>
        <taxon>Blattoidea</taxon>
        <taxon>Blattidae</taxon>
        <taxon>Blattinae</taxon>
        <taxon>Periplaneta</taxon>
    </lineage>
</organism>
<feature type="region of interest" description="Disordered" evidence="1">
    <location>
        <begin position="75"/>
        <end position="95"/>
    </location>
</feature>
<gene>
    <name evidence="2" type="ORF">ANN_01383</name>
</gene>
<reference evidence="2 3" key="1">
    <citation type="journal article" date="2022" name="Allergy">
        <title>Genome assembly and annotation of Periplaneta americana reveal a comprehensive cockroach allergen profile.</title>
        <authorList>
            <person name="Wang L."/>
            <person name="Xiong Q."/>
            <person name="Saelim N."/>
            <person name="Wang L."/>
            <person name="Nong W."/>
            <person name="Wan A.T."/>
            <person name="Shi M."/>
            <person name="Liu X."/>
            <person name="Cao Q."/>
            <person name="Hui J.H.L."/>
            <person name="Sookrung N."/>
            <person name="Leung T.F."/>
            <person name="Tungtrongchitr A."/>
            <person name="Tsui S.K.W."/>
        </authorList>
    </citation>
    <scope>NUCLEOTIDE SEQUENCE [LARGE SCALE GENOMIC DNA]</scope>
    <source>
        <strain evidence="2">PWHHKU_190912</strain>
    </source>
</reference>
<comment type="caution">
    <text evidence="2">The sequence shown here is derived from an EMBL/GenBank/DDBJ whole genome shotgun (WGS) entry which is preliminary data.</text>
</comment>
<dbReference type="Proteomes" id="UP001148838">
    <property type="component" value="Unassembled WGS sequence"/>
</dbReference>
<evidence type="ECO:0000313" key="2">
    <source>
        <dbReference type="EMBL" id="KAJ4449976.1"/>
    </source>
</evidence>
<protein>
    <submittedName>
        <fullName evidence="2">Uncharacterized protein</fullName>
    </submittedName>
</protein>
<name>A0ABQ8TV26_PERAM</name>